<dbReference type="InterPro" id="IPR037066">
    <property type="entry name" value="Plug_dom_sf"/>
</dbReference>
<feature type="domain" description="TonB-dependent receptor plug" evidence="17">
    <location>
        <begin position="220"/>
        <end position="327"/>
    </location>
</feature>
<dbReference type="RefSeq" id="WP_057087193.1">
    <property type="nucleotide sequence ID" value="NZ_CYZF01000002.1"/>
</dbReference>
<dbReference type="Proteomes" id="UP000095419">
    <property type="component" value="Unassembled WGS sequence"/>
</dbReference>
<feature type="domain" description="TonB-dependent receptor-like beta-barrel" evidence="15">
    <location>
        <begin position="539"/>
        <end position="1046"/>
    </location>
</feature>
<evidence type="ECO:0000256" key="9">
    <source>
        <dbReference type="ARBA" id="ARBA00023136"/>
    </source>
</evidence>
<protein>
    <submittedName>
        <fullName evidence="18">TonB-dependent receptor plug</fullName>
    </submittedName>
</protein>
<sequence>MKNIPLLDFYCHKNPDLKQSFRIMRISIFLLFFCLFGLMAENGRSQNARVTINRSNVQLESILNEIESQTDYLFIYKKDINVKILRSIQVSSEPVSAVLTNLLKNTSIGYKMEGNHIILTRDATSTTQQQEVTGIVTDSSGEPLVGVTVKLKGSTQGAVTDMDGKFSLPAKAGDVIVVSYIGYVPQEIRLKDTKMLRILMKEDVELLDEVVVIGYGSVSKKELTSAVSHVSNKDMLQIGGGNPAMQIQGKVSGLAVENSSPSDPNSSASIQVRGVSSRSAGLGPLIVIDGIPGGSLDNVNENDIESIDVLKDGAASAIYGTRGSNGVIVVTTKKGTTDGKIHTSYSGYLNISTPVRELDVLSASEFREQKRGDDYGADTDWFDELTKVGVSHSHTLQIMGGNAKTNYKATVDYKNTDGIDLRSGRKQIGARLSLNHTGKSDLYNVQLNVAPRTIKYQDSDHDAFRAALLINPTIPVMDADQPGKYTHITTYNTNNPVEVLKLEESNGERTILNWDGTFKLNLLPLLCENKNHYLSTQITLAQQIIETDYSWFRPSTSTIEEESGYQGEASRRYDKNKQESLEWLVNYGYDNDNHHIKFMGGYSYQYFVNDGLNAENKNFASDLLGANNLGAGTYNSEVAGRLGMGSYKNDSKLIAFFGRLSYNFKDRYFATFSLRHEGSSKFGASNKWGSFPAVSAGWRISEENFMKNIKWISDLKLRGDFGVTGNQEFDSYKSLALMQAYDLIYYNGSYIRGWGFSSNANPNLKWEKGKNWNVGVDFSLFNYRLSGSVNYYSRKQQDLLGNYSVALPPNGAAQSFVNVGTMKNTGIEIDLNWNVVKNKNFDYTLGFVGSTSNNKFVSFSNNLYEGSSYYWMSSFPLYPGNPGVLQRIEEGERIGNFVTFRYAGVDENGGWLIYSKDGEVIPIDKGTDEDKRVVGNGLPKFTMSLTHAFRYKNWDLNLYFRGNFGYQIYDVHDLYYGLQDAAPNTNVLKSAYKENSAITTGKNVHNSYFVHNGDFMKLDVATLGYTWNIDNKWVEKARFYVTGRNLFTISSYRRGLDMDAYCINGMEPGLPYSKNGYYPSSRQFLFGLQLNF</sequence>
<evidence type="ECO:0000256" key="2">
    <source>
        <dbReference type="ARBA" id="ARBA00022448"/>
    </source>
</evidence>
<dbReference type="SUPFAM" id="SSF56935">
    <property type="entry name" value="Porins"/>
    <property type="match status" value="1"/>
</dbReference>
<organism evidence="18 19">
    <name type="scientific">Bacteroides uniformis</name>
    <dbReference type="NCBI Taxonomy" id="820"/>
    <lineage>
        <taxon>Bacteria</taxon>
        <taxon>Pseudomonadati</taxon>
        <taxon>Bacteroidota</taxon>
        <taxon>Bacteroidia</taxon>
        <taxon>Bacteroidales</taxon>
        <taxon>Bacteroidaceae</taxon>
        <taxon>Bacteroides</taxon>
    </lineage>
</organism>
<dbReference type="PANTHER" id="PTHR30069">
    <property type="entry name" value="TONB-DEPENDENT OUTER MEMBRANE RECEPTOR"/>
    <property type="match status" value="1"/>
</dbReference>
<name>A0A174AGY6_BACUN</name>
<dbReference type="Pfam" id="PF00593">
    <property type="entry name" value="TonB_dep_Rec_b-barrel"/>
    <property type="match status" value="1"/>
</dbReference>
<dbReference type="AlphaFoldDB" id="A0A174AGY6"/>
<evidence type="ECO:0000256" key="14">
    <source>
        <dbReference type="SAM" id="Phobius"/>
    </source>
</evidence>
<evidence type="ECO:0000256" key="4">
    <source>
        <dbReference type="ARBA" id="ARBA00022496"/>
    </source>
</evidence>
<keyword evidence="5 12" id="KW-0812">Transmembrane</keyword>
<dbReference type="InterPro" id="IPR011662">
    <property type="entry name" value="Secretin/TonB_short_N"/>
</dbReference>
<dbReference type="PROSITE" id="PS52016">
    <property type="entry name" value="TONB_DEPENDENT_REC_3"/>
    <property type="match status" value="1"/>
</dbReference>
<dbReference type="SUPFAM" id="SSF49464">
    <property type="entry name" value="Carboxypeptidase regulatory domain-like"/>
    <property type="match status" value="1"/>
</dbReference>
<evidence type="ECO:0000259" key="17">
    <source>
        <dbReference type="Pfam" id="PF07715"/>
    </source>
</evidence>
<dbReference type="Gene3D" id="2.60.40.1120">
    <property type="entry name" value="Carboxypeptidase-like, regulatory domain"/>
    <property type="match status" value="1"/>
</dbReference>
<keyword evidence="7" id="KW-0408">Iron</keyword>
<comment type="subcellular location">
    <subcellularLocation>
        <location evidence="1 12">Cell outer membrane</location>
        <topology evidence="1 12">Multi-pass membrane protein</topology>
    </subcellularLocation>
</comment>
<keyword evidence="11 12" id="KW-0998">Cell outer membrane</keyword>
<dbReference type="GO" id="GO:0015344">
    <property type="term" value="F:siderophore uptake transmembrane transporter activity"/>
    <property type="evidence" value="ECO:0007669"/>
    <property type="project" value="TreeGrafter"/>
</dbReference>
<dbReference type="InterPro" id="IPR036942">
    <property type="entry name" value="Beta-barrel_TonB_sf"/>
</dbReference>
<dbReference type="Gene3D" id="2.40.170.20">
    <property type="entry name" value="TonB-dependent receptor, beta-barrel domain"/>
    <property type="match status" value="1"/>
</dbReference>
<evidence type="ECO:0000256" key="8">
    <source>
        <dbReference type="ARBA" id="ARBA00023077"/>
    </source>
</evidence>
<dbReference type="NCBIfam" id="TIGR04057">
    <property type="entry name" value="SusC_RagA_signa"/>
    <property type="match status" value="1"/>
</dbReference>
<evidence type="ECO:0000256" key="10">
    <source>
        <dbReference type="ARBA" id="ARBA00023170"/>
    </source>
</evidence>
<dbReference type="PANTHER" id="PTHR30069:SF29">
    <property type="entry name" value="HEMOGLOBIN AND HEMOGLOBIN-HAPTOGLOBIN-BINDING PROTEIN 1-RELATED"/>
    <property type="match status" value="1"/>
</dbReference>
<dbReference type="EMBL" id="CYZF01000002">
    <property type="protein sequence ID" value="CUN87463.1"/>
    <property type="molecule type" value="Genomic_DNA"/>
</dbReference>
<comment type="similarity">
    <text evidence="12 13">Belongs to the TonB-dependent receptor family.</text>
</comment>
<keyword evidence="3 12" id="KW-1134">Transmembrane beta strand</keyword>
<dbReference type="InterPro" id="IPR023997">
    <property type="entry name" value="TonB-dep_OMP_SusC/RagA_CS"/>
</dbReference>
<evidence type="ECO:0000256" key="7">
    <source>
        <dbReference type="ARBA" id="ARBA00023004"/>
    </source>
</evidence>
<gene>
    <name evidence="18" type="ORF">ERS417307_00712</name>
</gene>
<keyword evidence="4" id="KW-0406">Ion transport</keyword>
<dbReference type="Gene3D" id="2.170.130.10">
    <property type="entry name" value="TonB-dependent receptor, plug domain"/>
    <property type="match status" value="1"/>
</dbReference>
<keyword evidence="14" id="KW-1133">Transmembrane helix</keyword>
<proteinExistence type="inferred from homology"/>
<dbReference type="InterPro" id="IPR039426">
    <property type="entry name" value="TonB-dep_rcpt-like"/>
</dbReference>
<evidence type="ECO:0000256" key="11">
    <source>
        <dbReference type="ARBA" id="ARBA00023237"/>
    </source>
</evidence>
<evidence type="ECO:0000259" key="15">
    <source>
        <dbReference type="Pfam" id="PF00593"/>
    </source>
</evidence>
<keyword evidence="9 12" id="KW-0472">Membrane</keyword>
<keyword evidence="8 13" id="KW-0798">TonB box</keyword>
<dbReference type="Pfam" id="PF07660">
    <property type="entry name" value="STN"/>
    <property type="match status" value="1"/>
</dbReference>
<keyword evidence="6" id="KW-0732">Signal</keyword>
<keyword evidence="10 18" id="KW-0675">Receptor</keyword>
<dbReference type="Pfam" id="PF07715">
    <property type="entry name" value="Plug"/>
    <property type="match status" value="1"/>
</dbReference>
<evidence type="ECO:0000256" key="6">
    <source>
        <dbReference type="ARBA" id="ARBA00022729"/>
    </source>
</evidence>
<evidence type="ECO:0000259" key="16">
    <source>
        <dbReference type="Pfam" id="PF07660"/>
    </source>
</evidence>
<evidence type="ECO:0000256" key="3">
    <source>
        <dbReference type="ARBA" id="ARBA00022452"/>
    </source>
</evidence>
<dbReference type="Pfam" id="PF13715">
    <property type="entry name" value="CarbopepD_reg_2"/>
    <property type="match status" value="1"/>
</dbReference>
<keyword evidence="4" id="KW-0410">Iron transport</keyword>
<dbReference type="InterPro" id="IPR008969">
    <property type="entry name" value="CarboxyPept-like_regulatory"/>
</dbReference>
<evidence type="ECO:0000256" key="1">
    <source>
        <dbReference type="ARBA" id="ARBA00004571"/>
    </source>
</evidence>
<evidence type="ECO:0000256" key="5">
    <source>
        <dbReference type="ARBA" id="ARBA00022692"/>
    </source>
</evidence>
<reference evidence="18 19" key="1">
    <citation type="submission" date="2015-09" db="EMBL/GenBank/DDBJ databases">
        <authorList>
            <consortium name="Pathogen Informatics"/>
        </authorList>
    </citation>
    <scope>NUCLEOTIDE SEQUENCE [LARGE SCALE GENOMIC DNA]</scope>
    <source>
        <strain evidence="18 19">2789STDY5608791</strain>
    </source>
</reference>
<dbReference type="GO" id="GO:0044718">
    <property type="term" value="P:siderophore transmembrane transport"/>
    <property type="evidence" value="ECO:0007669"/>
    <property type="project" value="TreeGrafter"/>
</dbReference>
<feature type="domain" description="Secretin/TonB short N-terminal" evidence="16">
    <location>
        <begin position="72"/>
        <end position="121"/>
    </location>
</feature>
<evidence type="ECO:0000313" key="19">
    <source>
        <dbReference type="Proteomes" id="UP000095419"/>
    </source>
</evidence>
<evidence type="ECO:0000313" key="18">
    <source>
        <dbReference type="EMBL" id="CUN87463.1"/>
    </source>
</evidence>
<dbReference type="InterPro" id="IPR023996">
    <property type="entry name" value="TonB-dep_OMP_SusC/RagA"/>
</dbReference>
<evidence type="ECO:0000256" key="13">
    <source>
        <dbReference type="RuleBase" id="RU003357"/>
    </source>
</evidence>
<dbReference type="GO" id="GO:0009279">
    <property type="term" value="C:cell outer membrane"/>
    <property type="evidence" value="ECO:0007669"/>
    <property type="project" value="UniProtKB-SubCell"/>
</dbReference>
<dbReference type="NCBIfam" id="TIGR04056">
    <property type="entry name" value="OMP_RagA_SusC"/>
    <property type="match status" value="1"/>
</dbReference>
<dbReference type="FunFam" id="2.60.40.1120:FF:000003">
    <property type="entry name" value="Outer membrane protein Omp121"/>
    <property type="match status" value="1"/>
</dbReference>
<dbReference type="InterPro" id="IPR012910">
    <property type="entry name" value="Plug_dom"/>
</dbReference>
<keyword evidence="2 12" id="KW-0813">Transport</keyword>
<feature type="transmembrane region" description="Helical" evidence="14">
    <location>
        <begin position="21"/>
        <end position="40"/>
    </location>
</feature>
<dbReference type="InterPro" id="IPR000531">
    <property type="entry name" value="Beta-barrel_TonB"/>
</dbReference>
<evidence type="ECO:0000256" key="12">
    <source>
        <dbReference type="PROSITE-ProRule" id="PRU01360"/>
    </source>
</evidence>
<accession>A0A174AGY6</accession>